<evidence type="ECO:0000256" key="6">
    <source>
        <dbReference type="ARBA" id="ARBA00023065"/>
    </source>
</evidence>
<feature type="chain" id="PRO_5016578765" evidence="13">
    <location>
        <begin position="29"/>
        <end position="659"/>
    </location>
</feature>
<dbReference type="GO" id="GO:0044718">
    <property type="term" value="P:siderophore transmembrane transport"/>
    <property type="evidence" value="ECO:0007669"/>
    <property type="project" value="TreeGrafter"/>
</dbReference>
<evidence type="ECO:0000259" key="15">
    <source>
        <dbReference type="Pfam" id="PF07715"/>
    </source>
</evidence>
<keyword evidence="6" id="KW-0406">Ion transport</keyword>
<evidence type="ECO:0000256" key="4">
    <source>
        <dbReference type="ARBA" id="ARBA00022692"/>
    </source>
</evidence>
<keyword evidence="8 10" id="KW-0472">Membrane</keyword>
<evidence type="ECO:0000256" key="13">
    <source>
        <dbReference type="SAM" id="SignalP"/>
    </source>
</evidence>
<dbReference type="InterPro" id="IPR000531">
    <property type="entry name" value="Beta-barrel_TonB"/>
</dbReference>
<dbReference type="Gene3D" id="2.40.170.20">
    <property type="entry name" value="TonB-dependent receptor, beta-barrel domain"/>
    <property type="match status" value="1"/>
</dbReference>
<dbReference type="Pfam" id="PF07715">
    <property type="entry name" value="Plug"/>
    <property type="match status" value="1"/>
</dbReference>
<evidence type="ECO:0000256" key="12">
    <source>
        <dbReference type="SAM" id="MobiDB-lite"/>
    </source>
</evidence>
<keyword evidence="9 10" id="KW-0998">Cell outer membrane</keyword>
<gene>
    <name evidence="16" type="ORF">DFP80_11276</name>
</gene>
<evidence type="ECO:0000256" key="2">
    <source>
        <dbReference type="ARBA" id="ARBA00022448"/>
    </source>
</evidence>
<keyword evidence="16" id="KW-0675">Receptor</keyword>
<accession>A0A366J0V3</accession>
<name>A0A366J0V3_9GAMM</name>
<dbReference type="CDD" id="cd01347">
    <property type="entry name" value="ligand_gated_channel"/>
    <property type="match status" value="1"/>
</dbReference>
<evidence type="ECO:0000256" key="3">
    <source>
        <dbReference type="ARBA" id="ARBA00022452"/>
    </source>
</evidence>
<keyword evidence="5 13" id="KW-0732">Signal</keyword>
<evidence type="ECO:0000256" key="9">
    <source>
        <dbReference type="ARBA" id="ARBA00023237"/>
    </source>
</evidence>
<dbReference type="Proteomes" id="UP000252792">
    <property type="component" value="Unassembled WGS sequence"/>
</dbReference>
<dbReference type="RefSeq" id="WP_113917797.1">
    <property type="nucleotide sequence ID" value="NZ_QNSE01000012.1"/>
</dbReference>
<keyword evidence="4 10" id="KW-0812">Transmembrane</keyword>
<feature type="compositionally biased region" description="Basic and acidic residues" evidence="12">
    <location>
        <begin position="114"/>
        <end position="123"/>
    </location>
</feature>
<reference evidence="16 17" key="1">
    <citation type="submission" date="2018-06" db="EMBL/GenBank/DDBJ databases">
        <title>Genomic Encyclopedia of Type Strains, Phase III (KMG-III): the genomes of soil and plant-associated and newly described type strains.</title>
        <authorList>
            <person name="Whitman W."/>
        </authorList>
    </citation>
    <scope>NUCLEOTIDE SEQUENCE [LARGE SCALE GENOMIC DNA]</scope>
    <source>
        <strain evidence="16 17">CECT 7377</strain>
    </source>
</reference>
<keyword evidence="17" id="KW-1185">Reference proteome</keyword>
<dbReference type="PANTHER" id="PTHR30069">
    <property type="entry name" value="TONB-DEPENDENT OUTER MEMBRANE RECEPTOR"/>
    <property type="match status" value="1"/>
</dbReference>
<dbReference type="Gene3D" id="2.170.130.10">
    <property type="entry name" value="TonB-dependent receptor, plug domain"/>
    <property type="match status" value="1"/>
</dbReference>
<feature type="region of interest" description="Disordered" evidence="12">
    <location>
        <begin position="114"/>
        <end position="134"/>
    </location>
</feature>
<proteinExistence type="inferred from homology"/>
<keyword evidence="3 10" id="KW-1134">Transmembrane beta strand</keyword>
<evidence type="ECO:0000256" key="8">
    <source>
        <dbReference type="ARBA" id="ARBA00023136"/>
    </source>
</evidence>
<evidence type="ECO:0000313" key="16">
    <source>
        <dbReference type="EMBL" id="RBP80020.1"/>
    </source>
</evidence>
<keyword evidence="2 10" id="KW-0813">Transport</keyword>
<dbReference type="SUPFAM" id="SSF56935">
    <property type="entry name" value="Porins"/>
    <property type="match status" value="1"/>
</dbReference>
<feature type="region of interest" description="Disordered" evidence="12">
    <location>
        <begin position="257"/>
        <end position="276"/>
    </location>
</feature>
<dbReference type="PROSITE" id="PS52016">
    <property type="entry name" value="TONB_DEPENDENT_REC_3"/>
    <property type="match status" value="1"/>
</dbReference>
<dbReference type="InterPro" id="IPR036942">
    <property type="entry name" value="Beta-barrel_TonB_sf"/>
</dbReference>
<evidence type="ECO:0000313" key="17">
    <source>
        <dbReference type="Proteomes" id="UP000252792"/>
    </source>
</evidence>
<dbReference type="EMBL" id="QNSE01000012">
    <property type="protein sequence ID" value="RBP80020.1"/>
    <property type="molecule type" value="Genomic_DNA"/>
</dbReference>
<dbReference type="OrthoDB" id="9764669at2"/>
<evidence type="ECO:0000256" key="7">
    <source>
        <dbReference type="ARBA" id="ARBA00023077"/>
    </source>
</evidence>
<evidence type="ECO:0000259" key="14">
    <source>
        <dbReference type="Pfam" id="PF00593"/>
    </source>
</evidence>
<dbReference type="Pfam" id="PF00593">
    <property type="entry name" value="TonB_dep_Rec_b-barrel"/>
    <property type="match status" value="1"/>
</dbReference>
<feature type="signal peptide" evidence="13">
    <location>
        <begin position="1"/>
        <end position="28"/>
    </location>
</feature>
<dbReference type="InterPro" id="IPR012910">
    <property type="entry name" value="Plug_dom"/>
</dbReference>
<sequence>MPLSTRHYKLTTLAALISATTYSATLLAEDTLTEDAISLDKMVVTASGHEQQITDAPASITVITQQELEKKAYRDVTDALKDVPGVMITGGGSTEEISMRGMSGKYTLILVDGKRQGSRETRPNSDGSGIEQGWTPPLSVIERIEVIRGPMSSLYGSDALGGVINIITKKVQDKWGGELSLSTTIQDNSASGNSQQADLTLSGPLVKEKLGLQLYGQVSQRDEDEIVDGYADQEIKNATAKLSWAVSENQQLTFEAGKEEQSRYRNPGYSISADGSVSEQDYDREHYAITHSARVNGNSIETYLTHEEIDNPSRDMNYQNTVLNNQTALPFDSHVLTLGGQYDYQKLKDEGNEAGNGIDELTRWNAALFAEDEYFITDNLSITGGLRYNEDENYGSNISPRLYSNWSFAQDWTLKGGISTGYRSPNLRQGSEGWGQISGRGSALILGNSDLKPEESTSHEIGLYWDNQRSTQISATLFHTNYKDKITEQRICDTTAGDASCSYSGNSYTFISERTNVDRVEMQGIEFTLSHEFSDSINVVGNYTYTESEQKTGSFAGEPLNRLPKHMANATLNWDTTPKLTSWTRINYRGESSEGLNRTSMQEAIPSYTFVDTGISYSINDAISVYAGVYNLFDKKVDIDTYDTVLDGRRYNAKVKMAF</sequence>
<evidence type="ECO:0000256" key="5">
    <source>
        <dbReference type="ARBA" id="ARBA00022729"/>
    </source>
</evidence>
<dbReference type="NCBIfam" id="NF010038">
    <property type="entry name" value="PRK13513.1"/>
    <property type="match status" value="1"/>
</dbReference>
<feature type="domain" description="TonB-dependent receptor-like beta-barrel" evidence="14">
    <location>
        <begin position="220"/>
        <end position="632"/>
    </location>
</feature>
<evidence type="ECO:0000256" key="11">
    <source>
        <dbReference type="RuleBase" id="RU003357"/>
    </source>
</evidence>
<organism evidence="16 17">
    <name type="scientific">Marinomonas rhizomae</name>
    <dbReference type="NCBI Taxonomy" id="491948"/>
    <lineage>
        <taxon>Bacteria</taxon>
        <taxon>Pseudomonadati</taxon>
        <taxon>Pseudomonadota</taxon>
        <taxon>Gammaproteobacteria</taxon>
        <taxon>Oceanospirillales</taxon>
        <taxon>Oceanospirillaceae</taxon>
        <taxon>Marinomonas</taxon>
    </lineage>
</organism>
<dbReference type="GO" id="GO:0009279">
    <property type="term" value="C:cell outer membrane"/>
    <property type="evidence" value="ECO:0007669"/>
    <property type="project" value="UniProtKB-SubCell"/>
</dbReference>
<comment type="caution">
    <text evidence="16">The sequence shown here is derived from an EMBL/GenBank/DDBJ whole genome shotgun (WGS) entry which is preliminary data.</text>
</comment>
<comment type="subcellular location">
    <subcellularLocation>
        <location evidence="1 10">Cell outer membrane</location>
        <topology evidence="1 10">Multi-pass membrane protein</topology>
    </subcellularLocation>
</comment>
<dbReference type="GO" id="GO:0015344">
    <property type="term" value="F:siderophore uptake transmembrane transporter activity"/>
    <property type="evidence" value="ECO:0007669"/>
    <property type="project" value="TreeGrafter"/>
</dbReference>
<evidence type="ECO:0000256" key="10">
    <source>
        <dbReference type="PROSITE-ProRule" id="PRU01360"/>
    </source>
</evidence>
<keyword evidence="7 11" id="KW-0798">TonB box</keyword>
<feature type="domain" description="TonB-dependent receptor plug" evidence="15">
    <location>
        <begin position="54"/>
        <end position="163"/>
    </location>
</feature>
<dbReference type="InterPro" id="IPR039426">
    <property type="entry name" value="TonB-dep_rcpt-like"/>
</dbReference>
<protein>
    <submittedName>
        <fullName evidence="16">Outer membrane receptor for ferrienterochelin and colicins</fullName>
    </submittedName>
</protein>
<dbReference type="InterPro" id="IPR037066">
    <property type="entry name" value="Plug_dom_sf"/>
</dbReference>
<dbReference type="AlphaFoldDB" id="A0A366J0V3"/>
<comment type="similarity">
    <text evidence="10 11">Belongs to the TonB-dependent receptor family.</text>
</comment>
<dbReference type="PANTHER" id="PTHR30069:SF53">
    <property type="entry name" value="COLICIN I RECEPTOR-RELATED"/>
    <property type="match status" value="1"/>
</dbReference>
<evidence type="ECO:0000256" key="1">
    <source>
        <dbReference type="ARBA" id="ARBA00004571"/>
    </source>
</evidence>